<evidence type="ECO:0000313" key="1">
    <source>
        <dbReference type="EMBL" id="SBW03176.1"/>
    </source>
</evidence>
<name>A0A212JUQ3_9FIRM</name>
<proteinExistence type="predicted"/>
<organism evidence="1">
    <name type="scientific">uncultured Eubacteriales bacterium</name>
    <dbReference type="NCBI Taxonomy" id="172733"/>
    <lineage>
        <taxon>Bacteria</taxon>
        <taxon>Bacillati</taxon>
        <taxon>Bacillota</taxon>
        <taxon>Clostridia</taxon>
        <taxon>Eubacteriales</taxon>
        <taxon>environmental samples</taxon>
    </lineage>
</organism>
<dbReference type="EMBL" id="FLUN01000001">
    <property type="protein sequence ID" value="SBW03176.1"/>
    <property type="molecule type" value="Genomic_DNA"/>
</dbReference>
<gene>
    <name evidence="1" type="ORF">KL86CLO1_11746</name>
</gene>
<reference evidence="1" key="1">
    <citation type="submission" date="2016-04" db="EMBL/GenBank/DDBJ databases">
        <authorList>
            <person name="Evans L.H."/>
            <person name="Alamgir A."/>
            <person name="Owens N."/>
            <person name="Weber N.D."/>
            <person name="Virtaneva K."/>
            <person name="Barbian K."/>
            <person name="Babar A."/>
            <person name="Rosenke K."/>
        </authorList>
    </citation>
    <scope>NUCLEOTIDE SEQUENCE</scope>
    <source>
        <strain evidence="1">86</strain>
    </source>
</reference>
<accession>A0A212JUQ3</accession>
<sequence length="71" mass="7558">MLSPVILKVEVLAVSLIACTSDCVYQQDGYCGLERAVSCGLPSNDETCVNFVPRYHADGTPPATESPQALL</sequence>
<dbReference type="AlphaFoldDB" id="A0A212JUQ3"/>
<protein>
    <submittedName>
        <fullName evidence="1">Uncharacterized protein</fullName>
    </submittedName>
</protein>